<dbReference type="KEGG" id="ntt:TAO_0010"/>
<gene>
    <name evidence="1" type="ORF">TAO_0010</name>
</gene>
<evidence type="ECO:0000313" key="1">
    <source>
        <dbReference type="EMBL" id="BAW79380.1"/>
    </source>
</evidence>
<evidence type="ECO:0000313" key="2">
    <source>
        <dbReference type="Proteomes" id="UP000243679"/>
    </source>
</evidence>
<accession>A0A1Q2SJU0</accession>
<dbReference type="OrthoDB" id="240576at2"/>
<dbReference type="RefSeq" id="WP_096526053.1">
    <property type="nucleotide sequence ID" value="NZ_AP014836.1"/>
</dbReference>
<organism evidence="1 2">
    <name type="scientific">Candidatus Nitrosoglobus terrae</name>
    <dbReference type="NCBI Taxonomy" id="1630141"/>
    <lineage>
        <taxon>Bacteria</taxon>
        <taxon>Pseudomonadati</taxon>
        <taxon>Pseudomonadota</taxon>
        <taxon>Gammaproteobacteria</taxon>
        <taxon>Chromatiales</taxon>
        <taxon>Chromatiaceae</taxon>
        <taxon>Candidatus Nitrosoglobus</taxon>
    </lineage>
</organism>
<dbReference type="GO" id="GO:0018493">
    <property type="term" value="F:formylmethanofuran dehydrogenase activity"/>
    <property type="evidence" value="ECO:0007669"/>
    <property type="project" value="InterPro"/>
</dbReference>
<proteinExistence type="predicted"/>
<keyword evidence="2" id="KW-1185">Reference proteome</keyword>
<dbReference type="AlphaFoldDB" id="A0A1Q2SJU0"/>
<dbReference type="NCBIfam" id="TIGR03129">
    <property type="entry name" value="one_C_dehyd_B"/>
    <property type="match status" value="1"/>
</dbReference>
<reference evidence="1 2" key="1">
    <citation type="journal article" date="2017" name="ISME J.">
        <title>An acid-tolerant ammonia-oxidizing ?-proteobacterium from soil.</title>
        <authorList>
            <person name="Hayatsu M."/>
            <person name="Tago K."/>
            <person name="Uchiyama I."/>
            <person name="Toyoda A."/>
            <person name="Wang Y."/>
            <person name="Shimomura Y."/>
            <person name="Okubo T."/>
            <person name="Kurisu F."/>
            <person name="Hirono Y."/>
            <person name="Nonaka K."/>
            <person name="Akiyama H."/>
            <person name="Itoh T."/>
            <person name="Takami H."/>
        </authorList>
    </citation>
    <scope>NUCLEOTIDE SEQUENCE [LARGE SCALE GENOMIC DNA]</scope>
    <source>
        <strain evidence="1 2">TAO100</strain>
    </source>
</reference>
<name>A0A1Q2SJU0_9GAMM</name>
<dbReference type="Proteomes" id="UP000243679">
    <property type="component" value="Chromosome"/>
</dbReference>
<sequence>MIRRIEDDIWDEVPNPFCGAITDELKVKIEGNRLTVLESSCPITKYALEQEIGDSTPKIQGKPVTLEAAIKQIVEILDQSHLPLLSGLATDIAGIQAILALADHYGAVVDHIASKSLLSNILAFQNSSWITTTLSEVKNRLDLLMIVGSDIEASFPQFFKRYVWNTNTLFDRDPSQRKIIYLGQLPNGQKPHQPDGYPSQIINCKLEDLPEVIAALKAQIIGNLLQAKTVASITIKELTDLANQLKQARYGVITWITEQWTFPHAELTVQVLGELIKAVNKTTRCSGLPLGGLHGEITASHVCTWQTGYPIRISFAPSYPDYDPYHYATQQLLDSGEADTLIWISAFDQRIIPPLTSIPTIVLGRSGMHLMQVPEVFIPVGTPGIDHQGHIYRADNAVIMPLYKLRDSGLPSTAEILNAILRYSL</sequence>
<dbReference type="InterPro" id="IPR016457">
    <property type="entry name" value="Formylmethanofuran_DH_bsu"/>
</dbReference>
<protein>
    <submittedName>
        <fullName evidence="1">Formylmethanofuran dehydrogenase subunit B</fullName>
    </submittedName>
</protein>
<dbReference type="EMBL" id="AP014836">
    <property type="protein sequence ID" value="BAW79380.1"/>
    <property type="molecule type" value="Genomic_DNA"/>
</dbReference>
<dbReference type="GO" id="GO:0015948">
    <property type="term" value="P:methanogenesis"/>
    <property type="evidence" value="ECO:0007669"/>
    <property type="project" value="InterPro"/>
</dbReference>